<dbReference type="SUPFAM" id="SSF53335">
    <property type="entry name" value="S-adenosyl-L-methionine-dependent methyltransferases"/>
    <property type="match status" value="1"/>
</dbReference>
<evidence type="ECO:0000313" key="2">
    <source>
        <dbReference type="EMBL" id="OUR97316.1"/>
    </source>
</evidence>
<dbReference type="InterPro" id="IPR029063">
    <property type="entry name" value="SAM-dependent_MTases_sf"/>
</dbReference>
<sequence length="262" mass="29858">MSRKHLFEIEDQEWFPSFLRQYMTDYLHFGWNTFKLGSPLVPLVKKALDQSNASHVIDLCSGGGGPILYLYNELKNDNLSFTLTDYYPNLEAFKKVERESNGKIKGISEQVDARKVGKDVKGLRTLFSSFHHFNPEDAKKILSEAAENQESILIAEYTERSLPCILKITLSTLFMIFFFTPFVKPFSIGRIIFTYLIPIIPLCLFWDGVVSCLRSYSEDELHGLVSDIKPLGYSWEISSEKVGGNQISYLMGIQLPDSKATI</sequence>
<comment type="caution">
    <text evidence="2">The sequence shown here is derived from an EMBL/GenBank/DDBJ whole genome shotgun (WGS) entry which is preliminary data.</text>
</comment>
<evidence type="ECO:0008006" key="4">
    <source>
        <dbReference type="Google" id="ProtNLM"/>
    </source>
</evidence>
<evidence type="ECO:0000313" key="3">
    <source>
        <dbReference type="Proteomes" id="UP000196531"/>
    </source>
</evidence>
<reference evidence="3" key="1">
    <citation type="journal article" date="2017" name="Proc. Natl. Acad. Sci. U.S.A.">
        <title>Simulation of Deepwater Horizon oil plume reveals substrate specialization within a complex community of hydrocarbon-degraders.</title>
        <authorList>
            <person name="Hu P."/>
            <person name="Dubinsky E.A."/>
            <person name="Probst A.J."/>
            <person name="Wang J."/>
            <person name="Sieber C.M.K."/>
            <person name="Tom L.M."/>
            <person name="Gardinali P."/>
            <person name="Banfield J.F."/>
            <person name="Atlas R.M."/>
            <person name="Andersen G.L."/>
        </authorList>
    </citation>
    <scope>NUCLEOTIDE SEQUENCE [LARGE SCALE GENOMIC DNA]</scope>
</reference>
<name>A0A1Y5F8Q7_9BACT</name>
<proteinExistence type="predicted"/>
<keyword evidence="1" id="KW-0472">Membrane</keyword>
<gene>
    <name evidence="2" type="ORF">A9Q84_13405</name>
</gene>
<organism evidence="2 3">
    <name type="scientific">Halobacteriovorax marinus</name>
    <dbReference type="NCBI Taxonomy" id="97084"/>
    <lineage>
        <taxon>Bacteria</taxon>
        <taxon>Pseudomonadati</taxon>
        <taxon>Bdellovibrionota</taxon>
        <taxon>Bacteriovoracia</taxon>
        <taxon>Bacteriovoracales</taxon>
        <taxon>Halobacteriovoraceae</taxon>
        <taxon>Halobacteriovorax</taxon>
    </lineage>
</organism>
<feature type="transmembrane region" description="Helical" evidence="1">
    <location>
        <begin position="188"/>
        <end position="206"/>
    </location>
</feature>
<accession>A0A1Y5F8Q7</accession>
<dbReference type="EMBL" id="MAAO01000006">
    <property type="protein sequence ID" value="OUR97316.1"/>
    <property type="molecule type" value="Genomic_DNA"/>
</dbReference>
<keyword evidence="1" id="KW-1133">Transmembrane helix</keyword>
<protein>
    <recommendedName>
        <fullName evidence="4">Methyltransferase domain-containing protein</fullName>
    </recommendedName>
</protein>
<evidence type="ECO:0000256" key="1">
    <source>
        <dbReference type="SAM" id="Phobius"/>
    </source>
</evidence>
<dbReference type="AlphaFoldDB" id="A0A1Y5F8Q7"/>
<dbReference type="Proteomes" id="UP000196531">
    <property type="component" value="Unassembled WGS sequence"/>
</dbReference>
<feature type="transmembrane region" description="Helical" evidence="1">
    <location>
        <begin position="164"/>
        <end position="182"/>
    </location>
</feature>
<keyword evidence="1" id="KW-0812">Transmembrane</keyword>